<evidence type="ECO:0000313" key="4">
    <source>
        <dbReference type="Proteomes" id="UP000537188"/>
    </source>
</evidence>
<evidence type="ECO:0000313" key="3">
    <source>
        <dbReference type="Proteomes" id="UP000531950"/>
    </source>
</evidence>
<organism evidence="1 3">
    <name type="scientific">Pseudomonas yamanorum</name>
    <dbReference type="NCBI Taxonomy" id="515393"/>
    <lineage>
        <taxon>Bacteria</taxon>
        <taxon>Pseudomonadati</taxon>
        <taxon>Pseudomonadota</taxon>
        <taxon>Gammaproteobacteria</taxon>
        <taxon>Pseudomonadales</taxon>
        <taxon>Pseudomonadaceae</taxon>
        <taxon>Pseudomonas</taxon>
    </lineage>
</organism>
<evidence type="ECO:0000313" key="2">
    <source>
        <dbReference type="EMBL" id="NWE75223.1"/>
    </source>
</evidence>
<reference evidence="3 4" key="1">
    <citation type="submission" date="2020-04" db="EMBL/GenBank/DDBJ databases">
        <title>Molecular characterization of pseudomonads from Agaricus bisporus reveal novel blotch 2 pathogens in Western Europe.</title>
        <authorList>
            <person name="Taparia T."/>
            <person name="Krijger M."/>
            <person name="Haynes E."/>
            <person name="Elpinstone J.G."/>
            <person name="Noble R."/>
            <person name="Van Der Wolf J."/>
        </authorList>
    </citation>
    <scope>NUCLEOTIDE SEQUENCE [LARGE SCALE GENOMIC DNA]</scope>
    <source>
        <strain evidence="2 4">IPO3781</strain>
        <strain evidence="1 3">IPO3782</strain>
    </source>
</reference>
<dbReference type="EMBL" id="JACARF010000005">
    <property type="protein sequence ID" value="NWE75223.1"/>
    <property type="molecule type" value="Genomic_DNA"/>
</dbReference>
<dbReference type="EMBL" id="JACARG010000003">
    <property type="protein sequence ID" value="NWE11819.1"/>
    <property type="molecule type" value="Genomic_DNA"/>
</dbReference>
<dbReference type="RefSeq" id="WP_177042685.1">
    <property type="nucleotide sequence ID" value="NZ_JACAOQ010000051.1"/>
</dbReference>
<evidence type="ECO:0000313" key="1">
    <source>
        <dbReference type="EMBL" id="NWE11819.1"/>
    </source>
</evidence>
<gene>
    <name evidence="1" type="ORF">HX822_02630</name>
    <name evidence="2" type="ORF">HX828_06630</name>
</gene>
<accession>A0A7Y8EC06</accession>
<name>A0A7Y8EC06_9PSED</name>
<comment type="caution">
    <text evidence="1">The sequence shown here is derived from an EMBL/GenBank/DDBJ whole genome shotgun (WGS) entry which is preliminary data.</text>
</comment>
<dbReference type="AlphaFoldDB" id="A0A7Y8EC06"/>
<dbReference type="Proteomes" id="UP000531950">
    <property type="component" value="Unassembled WGS sequence"/>
</dbReference>
<protein>
    <submittedName>
        <fullName evidence="1">Type III secretion effector protein</fullName>
    </submittedName>
</protein>
<proteinExistence type="predicted"/>
<sequence>MKSDGLTLSSLQRIAGRKIGDNPKFDSAILLAKALVQRPRLIDAITDQDGRITLESLSQAESVVFGNSDPGAFSPDPFHAKSNAELVVVFKAMFDELRDRSRDRKGFFEHIGYVNIELLVAMSKDPDELDSQGEPVLDPATGLARKKYDEQQVYMAKNIVDRPGLLRSLENADGSGRRMFGSHHQAGWLSSKTLDRWLGHQKTR</sequence>
<dbReference type="Proteomes" id="UP000537188">
    <property type="component" value="Unassembled WGS sequence"/>
</dbReference>